<feature type="transmembrane region" description="Helical" evidence="1">
    <location>
        <begin position="113"/>
        <end position="135"/>
    </location>
</feature>
<organism evidence="2 3">
    <name type="scientific">Novosphingobium aquae</name>
    <dbReference type="NCBI Taxonomy" id="3133435"/>
    <lineage>
        <taxon>Bacteria</taxon>
        <taxon>Pseudomonadati</taxon>
        <taxon>Pseudomonadota</taxon>
        <taxon>Alphaproteobacteria</taxon>
        <taxon>Sphingomonadales</taxon>
        <taxon>Sphingomonadaceae</taxon>
        <taxon>Novosphingobium</taxon>
    </lineage>
</organism>
<keyword evidence="1" id="KW-0472">Membrane</keyword>
<gene>
    <name evidence="2" type="ORF">WG900_19500</name>
</gene>
<accession>A0ABU8SE80</accession>
<evidence type="ECO:0000313" key="3">
    <source>
        <dbReference type="Proteomes" id="UP001379235"/>
    </source>
</evidence>
<reference evidence="2 3" key="1">
    <citation type="submission" date="2024-03" db="EMBL/GenBank/DDBJ databases">
        <authorList>
            <person name="Jo J.-H."/>
        </authorList>
    </citation>
    <scope>NUCLEOTIDE SEQUENCE [LARGE SCALE GENOMIC DNA]</scope>
    <source>
        <strain evidence="2 3">AS3R-12</strain>
    </source>
</reference>
<keyword evidence="1" id="KW-0812">Transmembrane</keyword>
<keyword evidence="1" id="KW-1133">Transmembrane helix</keyword>
<proteinExistence type="predicted"/>
<keyword evidence="3" id="KW-1185">Reference proteome</keyword>
<evidence type="ECO:0000256" key="1">
    <source>
        <dbReference type="SAM" id="Phobius"/>
    </source>
</evidence>
<feature type="transmembrane region" description="Helical" evidence="1">
    <location>
        <begin position="141"/>
        <end position="163"/>
    </location>
</feature>
<protein>
    <submittedName>
        <fullName evidence="2">Lipoyltransferase</fullName>
    </submittedName>
</protein>
<dbReference type="RefSeq" id="WP_339969951.1">
    <property type="nucleotide sequence ID" value="NZ_JBBHJY010000014.1"/>
</dbReference>
<feature type="transmembrane region" description="Helical" evidence="1">
    <location>
        <begin position="21"/>
        <end position="43"/>
    </location>
</feature>
<dbReference type="EMBL" id="JBBHJY010000014">
    <property type="protein sequence ID" value="MEJ6012095.1"/>
    <property type="molecule type" value="Genomic_DNA"/>
</dbReference>
<feature type="transmembrane region" description="Helical" evidence="1">
    <location>
        <begin position="239"/>
        <end position="263"/>
    </location>
</feature>
<evidence type="ECO:0000313" key="2">
    <source>
        <dbReference type="EMBL" id="MEJ6012095.1"/>
    </source>
</evidence>
<comment type="caution">
    <text evidence="2">The sequence shown here is derived from an EMBL/GenBank/DDBJ whole genome shotgun (WGS) entry which is preliminary data.</text>
</comment>
<feature type="transmembrane region" description="Helical" evidence="1">
    <location>
        <begin position="200"/>
        <end position="227"/>
    </location>
</feature>
<dbReference type="Proteomes" id="UP001379235">
    <property type="component" value="Unassembled WGS sequence"/>
</dbReference>
<feature type="transmembrane region" description="Helical" evidence="1">
    <location>
        <begin position="70"/>
        <end position="92"/>
    </location>
</feature>
<name>A0ABU8SE80_9SPHN</name>
<sequence length="280" mass="29257">MNFDSNRAWQEAIAGVKACRSLLLPIAGVFFLVPSVASSFLLGDVQARIFENMDKREVLNGIFQAEMGKILIVSLLSMIAGFVGYLSVLVLLTDRSRPTVGEAIMRGLRCLPTALAATVIGYFALLFCIILISVIGGILSAVLGGAGVALVFIAILALVLTVVARFSMTFPVVVVENTLNPIAALQRSWRLAKGNAFRLLGFYALLFIAYVVITVLLMVIIGAATGIAGGGEPGEATQMFTSVLAGAIGAVVGVIASAVLAAVHAQLAGVRDPALDDTFS</sequence>